<dbReference type="NCBIfam" id="NF040672">
    <property type="entry name" value="SCO2322_fam"/>
    <property type="match status" value="1"/>
</dbReference>
<evidence type="ECO:0008006" key="6">
    <source>
        <dbReference type="Google" id="ProtNLM"/>
    </source>
</evidence>
<keyword evidence="5" id="KW-1185">Reference proteome</keyword>
<evidence type="ECO:0000313" key="5">
    <source>
        <dbReference type="Proteomes" id="UP000540656"/>
    </source>
</evidence>
<keyword evidence="2" id="KW-1133">Transmembrane helix</keyword>
<feature type="region of interest" description="Disordered" evidence="1">
    <location>
        <begin position="176"/>
        <end position="209"/>
    </location>
</feature>
<evidence type="ECO:0000256" key="1">
    <source>
        <dbReference type="SAM" id="MobiDB-lite"/>
    </source>
</evidence>
<comment type="caution">
    <text evidence="4">The sequence shown here is derived from an EMBL/GenBank/DDBJ whole genome shotgun (WGS) entry which is preliminary data.</text>
</comment>
<dbReference type="EMBL" id="JACCAA010000001">
    <property type="protein sequence ID" value="NYG57305.1"/>
    <property type="molecule type" value="Genomic_DNA"/>
</dbReference>
<reference evidence="4 5" key="1">
    <citation type="submission" date="2020-07" db="EMBL/GenBank/DDBJ databases">
        <title>Sequencing the genomes of 1000 actinobacteria strains.</title>
        <authorList>
            <person name="Klenk H.-P."/>
        </authorList>
    </citation>
    <scope>NUCLEOTIDE SEQUENCE [LARGE SCALE GENOMIC DNA]</scope>
    <source>
        <strain evidence="4 5">DSM 23819</strain>
    </source>
</reference>
<keyword evidence="2" id="KW-0472">Membrane</keyword>
<keyword evidence="3" id="KW-0732">Signal</keyword>
<feature type="transmembrane region" description="Helical" evidence="2">
    <location>
        <begin position="212"/>
        <end position="230"/>
    </location>
</feature>
<protein>
    <recommendedName>
        <fullName evidence="6">LPXTG cell wall anchor domain-containing protein</fullName>
    </recommendedName>
</protein>
<keyword evidence="2" id="KW-0812">Transmembrane</keyword>
<evidence type="ECO:0000313" key="4">
    <source>
        <dbReference type="EMBL" id="NYG57305.1"/>
    </source>
</evidence>
<dbReference type="InterPro" id="IPR047703">
    <property type="entry name" value="SCO2322-like"/>
</dbReference>
<dbReference type="Proteomes" id="UP000540656">
    <property type="component" value="Unassembled WGS sequence"/>
</dbReference>
<feature type="chain" id="PRO_5030796881" description="LPXTG cell wall anchor domain-containing protein" evidence="3">
    <location>
        <begin position="31"/>
        <end position="238"/>
    </location>
</feature>
<evidence type="ECO:0000256" key="2">
    <source>
        <dbReference type="SAM" id="Phobius"/>
    </source>
</evidence>
<evidence type="ECO:0000256" key="3">
    <source>
        <dbReference type="SAM" id="SignalP"/>
    </source>
</evidence>
<dbReference type="AlphaFoldDB" id="A0A7Y9S0M8"/>
<proteinExistence type="predicted"/>
<name>A0A7Y9S0M8_9ACTN</name>
<dbReference type="RefSeq" id="WP_179500602.1">
    <property type="nucleotide sequence ID" value="NZ_JACCAA010000001.1"/>
</dbReference>
<feature type="signal peptide" evidence="3">
    <location>
        <begin position="1"/>
        <end position="30"/>
    </location>
</feature>
<sequence length="238" mass="24600">MRTIRSVFISMFAMALATIAIGLTPGTAHAADIYRYWAYFNVTDDKFVAASTGPSQATPADGSIEGYRFAAPADFTKPNLPRADLAKVTFESVCGDTEAKAGEKRVAVLIDYGVEQDASGDEAPPAPEALCSVVEEKANGLQVLQKVAPDVRVETGSFGPMLCGIGGYPATGCADEKADKGTPVDGEPVDFNTGSDTAAGDSDKDDDSNTPVLIGVGVVIVLLGAGGVLMSRRRSSGA</sequence>
<gene>
    <name evidence="4" type="ORF">BJ980_000228</name>
</gene>
<organism evidence="4 5">
    <name type="scientific">Nocardioides daedukensis</name>
    <dbReference type="NCBI Taxonomy" id="634462"/>
    <lineage>
        <taxon>Bacteria</taxon>
        <taxon>Bacillati</taxon>
        <taxon>Actinomycetota</taxon>
        <taxon>Actinomycetes</taxon>
        <taxon>Propionibacteriales</taxon>
        <taxon>Nocardioidaceae</taxon>
        <taxon>Nocardioides</taxon>
    </lineage>
</organism>
<accession>A0A7Y9S0M8</accession>